<reference evidence="3 4" key="1">
    <citation type="submission" date="2023-03" db="EMBL/GenBank/DDBJ databases">
        <title>High-quality genome of Scylla paramamosain provides insights in environmental adaptation.</title>
        <authorList>
            <person name="Zhang L."/>
        </authorList>
    </citation>
    <scope>NUCLEOTIDE SEQUENCE [LARGE SCALE GENOMIC DNA]</scope>
    <source>
        <strain evidence="3">LZ_2023a</strain>
        <tissue evidence="3">Muscle</tissue>
    </source>
</reference>
<name>A0AAW0UYG9_SCYPA</name>
<evidence type="ECO:0000313" key="3">
    <source>
        <dbReference type="EMBL" id="KAK8403650.1"/>
    </source>
</evidence>
<feature type="signal peptide" evidence="2">
    <location>
        <begin position="1"/>
        <end position="23"/>
    </location>
</feature>
<feature type="region of interest" description="Disordered" evidence="1">
    <location>
        <begin position="30"/>
        <end position="90"/>
    </location>
</feature>
<evidence type="ECO:0000256" key="2">
    <source>
        <dbReference type="SAM" id="SignalP"/>
    </source>
</evidence>
<feature type="compositionally biased region" description="Low complexity" evidence="1">
    <location>
        <begin position="35"/>
        <end position="51"/>
    </location>
</feature>
<feature type="chain" id="PRO_5043463448" evidence="2">
    <location>
        <begin position="24"/>
        <end position="191"/>
    </location>
</feature>
<dbReference type="Proteomes" id="UP001487740">
    <property type="component" value="Unassembled WGS sequence"/>
</dbReference>
<protein>
    <submittedName>
        <fullName evidence="3">Uncharacterized protein</fullName>
    </submittedName>
</protein>
<comment type="caution">
    <text evidence="3">The sequence shown here is derived from an EMBL/GenBank/DDBJ whole genome shotgun (WGS) entry which is preliminary data.</text>
</comment>
<dbReference type="EMBL" id="JARAKH010000005">
    <property type="protein sequence ID" value="KAK8403650.1"/>
    <property type="molecule type" value="Genomic_DNA"/>
</dbReference>
<sequence length="191" mass="20497">MKIQPIVVAVVVVLVVLVTTTSAVVIDKPSGETFSASSTSSNSLPAPSSQYGPPPAPPSPDVNLQYGPPPPRPPSFNYGPPPLPPAPPAGNSFSLKPNKYKFYSNALSLFDGECGHWKALSTFLLAVGAATGLGLLFRAWPLNFKILDFTDEETTARLTDPVFLSSVFDQVADISRVLMNIKEANYDYKEN</sequence>
<keyword evidence="2" id="KW-0732">Signal</keyword>
<organism evidence="3 4">
    <name type="scientific">Scylla paramamosain</name>
    <name type="common">Mud crab</name>
    <dbReference type="NCBI Taxonomy" id="85552"/>
    <lineage>
        <taxon>Eukaryota</taxon>
        <taxon>Metazoa</taxon>
        <taxon>Ecdysozoa</taxon>
        <taxon>Arthropoda</taxon>
        <taxon>Crustacea</taxon>
        <taxon>Multicrustacea</taxon>
        <taxon>Malacostraca</taxon>
        <taxon>Eumalacostraca</taxon>
        <taxon>Eucarida</taxon>
        <taxon>Decapoda</taxon>
        <taxon>Pleocyemata</taxon>
        <taxon>Brachyura</taxon>
        <taxon>Eubrachyura</taxon>
        <taxon>Portunoidea</taxon>
        <taxon>Portunidae</taxon>
        <taxon>Portuninae</taxon>
        <taxon>Scylla</taxon>
    </lineage>
</organism>
<evidence type="ECO:0000313" key="4">
    <source>
        <dbReference type="Proteomes" id="UP001487740"/>
    </source>
</evidence>
<dbReference type="AlphaFoldDB" id="A0AAW0UYG9"/>
<proteinExistence type="predicted"/>
<evidence type="ECO:0000256" key="1">
    <source>
        <dbReference type="SAM" id="MobiDB-lite"/>
    </source>
</evidence>
<accession>A0AAW0UYG9</accession>
<gene>
    <name evidence="3" type="ORF">O3P69_000027</name>
</gene>
<feature type="compositionally biased region" description="Pro residues" evidence="1">
    <location>
        <begin position="67"/>
        <end position="88"/>
    </location>
</feature>
<keyword evidence="4" id="KW-1185">Reference proteome</keyword>